<feature type="chain" id="PRO_5012972949" description="PBP domain-containing protein" evidence="1">
    <location>
        <begin position="28"/>
        <end position="307"/>
    </location>
</feature>
<dbReference type="VEuPathDB" id="FungiDB:AJ78_08799"/>
<dbReference type="InterPro" id="IPR052738">
    <property type="entry name" value="ABC-Tungstate_binding"/>
</dbReference>
<evidence type="ECO:0000256" key="1">
    <source>
        <dbReference type="SAM" id="SignalP"/>
    </source>
</evidence>
<keyword evidence="1" id="KW-0732">Signal</keyword>
<gene>
    <name evidence="3" type="ORF">AJ78_08799</name>
</gene>
<dbReference type="AlphaFoldDB" id="A0A1J9P1E1"/>
<protein>
    <recommendedName>
        <fullName evidence="2">PBP domain-containing protein</fullName>
    </recommendedName>
</protein>
<dbReference type="InterPro" id="IPR024370">
    <property type="entry name" value="PBP_domain"/>
</dbReference>
<dbReference type="PANTHER" id="PTHR37945">
    <property type="entry name" value="EXTRACELLULAR TUNGSTATE BINDING PROTEIN"/>
    <property type="match status" value="1"/>
</dbReference>
<name>A0A1J9P1E1_9EURO</name>
<dbReference type="OrthoDB" id="10260248at2759"/>
<feature type="domain" description="PBP" evidence="2">
    <location>
        <begin position="42"/>
        <end position="285"/>
    </location>
</feature>
<dbReference type="EMBL" id="LGRN01000982">
    <property type="protein sequence ID" value="OJD10014.1"/>
    <property type="molecule type" value="Genomic_DNA"/>
</dbReference>
<keyword evidence="4" id="KW-1185">Reference proteome</keyword>
<organism evidence="3 4">
    <name type="scientific">Emergomyces pasteurianus Ep9510</name>
    <dbReference type="NCBI Taxonomy" id="1447872"/>
    <lineage>
        <taxon>Eukaryota</taxon>
        <taxon>Fungi</taxon>
        <taxon>Dikarya</taxon>
        <taxon>Ascomycota</taxon>
        <taxon>Pezizomycotina</taxon>
        <taxon>Eurotiomycetes</taxon>
        <taxon>Eurotiomycetidae</taxon>
        <taxon>Onygenales</taxon>
        <taxon>Ajellomycetaceae</taxon>
        <taxon>Emergomyces</taxon>
    </lineage>
</organism>
<sequence>MANMMCSFVKTLALAYLLQFTATAVYAAEPEEVYDGGYKENATISLRIGNGGAGQSGMIKELANAFIRKSVEAGADPFRVGWYKSDTTESINYLKSGDVDVAVTYSPVAENIAIKQGIATDPSYYAWRDHFMLVGPPSNPAKLDKKVDIYMMFSNIYKTAEDGTTDPPVRFLSRYDKSATNIKDSEMFINIGQVPWATRYSTWYHQYIAYPIQALGAAAMLQEYTITDRGTFLSVDEKVRNQVAVYKAGSDEADDPLLNPAHLLIGAKAQDPALAKKFAGWLVSKHGQAVVTGFKKGGQQLYSGAPL</sequence>
<proteinExistence type="predicted"/>
<dbReference type="STRING" id="1447872.A0A1J9P1E1"/>
<dbReference type="Gene3D" id="3.40.190.10">
    <property type="entry name" value="Periplasmic binding protein-like II"/>
    <property type="match status" value="2"/>
</dbReference>
<dbReference type="SUPFAM" id="SSF53850">
    <property type="entry name" value="Periplasmic binding protein-like II"/>
    <property type="match status" value="1"/>
</dbReference>
<evidence type="ECO:0000313" key="3">
    <source>
        <dbReference type="EMBL" id="OJD10014.1"/>
    </source>
</evidence>
<feature type="signal peptide" evidence="1">
    <location>
        <begin position="1"/>
        <end position="27"/>
    </location>
</feature>
<accession>A0A1J9P1E1</accession>
<comment type="caution">
    <text evidence="3">The sequence shown here is derived from an EMBL/GenBank/DDBJ whole genome shotgun (WGS) entry which is preliminary data.</text>
</comment>
<dbReference type="PANTHER" id="PTHR37945:SF1">
    <property type="entry name" value="EXTRACELLULAR TUNGSTATE BINDING PROTEIN"/>
    <property type="match status" value="1"/>
</dbReference>
<reference evidence="3 4" key="1">
    <citation type="submission" date="2015-07" db="EMBL/GenBank/DDBJ databases">
        <title>Emmonsia species relationships and genome sequence.</title>
        <authorList>
            <consortium name="The Broad Institute Genomics Platform"/>
            <person name="Cuomo C.A."/>
            <person name="Munoz J.F."/>
            <person name="Imamovic A."/>
            <person name="Priest M.E."/>
            <person name="Young S."/>
            <person name="Clay O.K."/>
            <person name="McEwen J.G."/>
        </authorList>
    </citation>
    <scope>NUCLEOTIDE SEQUENCE [LARGE SCALE GENOMIC DNA]</scope>
    <source>
        <strain evidence="3 4">UAMH 9510</strain>
    </source>
</reference>
<evidence type="ECO:0000259" key="2">
    <source>
        <dbReference type="Pfam" id="PF12849"/>
    </source>
</evidence>
<dbReference type="Proteomes" id="UP000182235">
    <property type="component" value="Unassembled WGS sequence"/>
</dbReference>
<dbReference type="Pfam" id="PF12849">
    <property type="entry name" value="PBP_like_2"/>
    <property type="match status" value="1"/>
</dbReference>
<evidence type="ECO:0000313" key="4">
    <source>
        <dbReference type="Proteomes" id="UP000182235"/>
    </source>
</evidence>